<evidence type="ECO:0000256" key="1">
    <source>
        <dbReference type="SAM" id="Phobius"/>
    </source>
</evidence>
<feature type="transmembrane region" description="Helical" evidence="1">
    <location>
        <begin position="108"/>
        <end position="126"/>
    </location>
</feature>
<comment type="caution">
    <text evidence="2">The sequence shown here is derived from an EMBL/GenBank/DDBJ whole genome shotgun (WGS) entry which is preliminary data.</text>
</comment>
<keyword evidence="1" id="KW-1133">Transmembrane helix</keyword>
<keyword evidence="1" id="KW-0472">Membrane</keyword>
<reference evidence="2" key="1">
    <citation type="submission" date="2023-06" db="EMBL/GenBank/DDBJ databases">
        <title>Genome-scale phylogeny and comparative genomics of the fungal order Sordariales.</title>
        <authorList>
            <consortium name="Lawrence Berkeley National Laboratory"/>
            <person name="Hensen N."/>
            <person name="Bonometti L."/>
            <person name="Westerberg I."/>
            <person name="Brannstrom I.O."/>
            <person name="Guillou S."/>
            <person name="Cros-Aarteil S."/>
            <person name="Calhoun S."/>
            <person name="Haridas S."/>
            <person name="Kuo A."/>
            <person name="Mondo S."/>
            <person name="Pangilinan J."/>
            <person name="Riley R."/>
            <person name="Labutti K."/>
            <person name="Andreopoulos B."/>
            <person name="Lipzen A."/>
            <person name="Chen C."/>
            <person name="Yanf M."/>
            <person name="Daum C."/>
            <person name="Ng V."/>
            <person name="Clum A."/>
            <person name="Steindorff A."/>
            <person name="Ohm R."/>
            <person name="Martin F."/>
            <person name="Silar P."/>
            <person name="Natvig D."/>
            <person name="Lalanne C."/>
            <person name="Gautier V."/>
            <person name="Ament-Velasquez S.L."/>
            <person name="Kruys A."/>
            <person name="Hutchinson M.I."/>
            <person name="Powell A.J."/>
            <person name="Barry K."/>
            <person name="Miller A.N."/>
            <person name="Grigoriev I.V."/>
            <person name="Debuchy R."/>
            <person name="Gladieux P."/>
            <person name="Thoren M.H."/>
            <person name="Johannesson H."/>
        </authorList>
    </citation>
    <scope>NUCLEOTIDE SEQUENCE</scope>
    <source>
        <strain evidence="2">SMH4607-1</strain>
    </source>
</reference>
<dbReference type="EMBL" id="JAUKUA010000002">
    <property type="protein sequence ID" value="KAK0724098.1"/>
    <property type="molecule type" value="Genomic_DNA"/>
</dbReference>
<evidence type="ECO:0000313" key="2">
    <source>
        <dbReference type="EMBL" id="KAK0724098.1"/>
    </source>
</evidence>
<feature type="transmembrane region" description="Helical" evidence="1">
    <location>
        <begin position="165"/>
        <end position="188"/>
    </location>
</feature>
<dbReference type="Proteomes" id="UP001172102">
    <property type="component" value="Unassembled WGS sequence"/>
</dbReference>
<keyword evidence="3" id="KW-1185">Reference proteome</keyword>
<evidence type="ECO:0000313" key="3">
    <source>
        <dbReference type="Proteomes" id="UP001172102"/>
    </source>
</evidence>
<organism evidence="2 3">
    <name type="scientific">Lasiosphaeris hirsuta</name>
    <dbReference type="NCBI Taxonomy" id="260670"/>
    <lineage>
        <taxon>Eukaryota</taxon>
        <taxon>Fungi</taxon>
        <taxon>Dikarya</taxon>
        <taxon>Ascomycota</taxon>
        <taxon>Pezizomycotina</taxon>
        <taxon>Sordariomycetes</taxon>
        <taxon>Sordariomycetidae</taxon>
        <taxon>Sordariales</taxon>
        <taxon>Lasiosphaeriaceae</taxon>
        <taxon>Lasiosphaeris</taxon>
    </lineage>
</organism>
<sequence>MRRLEPARCLLLSIELVIVATALGVFAHGYTQDLRRVLWVVGGERGWNSNPRLRIYFYANHRQPPPIPFLWTDRLADSLLGIAIVSVVVWVIKIGLLCFDLSLPLFSAFYDMLLSGFWMFCVNAQSSSDLTDPQHLSPSPWYLERSCGQLSGHDGIACKYGKTSFTIAVVCMGFYLGQSIVSVLRLAYWCGKYRVLDRCAIWLGQYCLGSEGKRQGSRFARDMDMELLEQESLCEHGIHEDSE</sequence>
<accession>A0AA40E6C2</accession>
<gene>
    <name evidence="2" type="ORF">B0H67DRAFT_567237</name>
</gene>
<protein>
    <submittedName>
        <fullName evidence="2">Uncharacterized protein</fullName>
    </submittedName>
</protein>
<feature type="transmembrane region" description="Helical" evidence="1">
    <location>
        <begin position="79"/>
        <end position="101"/>
    </location>
</feature>
<name>A0AA40E6C2_9PEZI</name>
<feature type="transmembrane region" description="Helical" evidence="1">
    <location>
        <begin position="9"/>
        <end position="30"/>
    </location>
</feature>
<proteinExistence type="predicted"/>
<dbReference type="AlphaFoldDB" id="A0AA40E6C2"/>
<keyword evidence="1" id="KW-0812">Transmembrane</keyword>